<keyword evidence="2" id="KW-0472">Membrane</keyword>
<keyword evidence="4" id="KW-1185">Reference proteome</keyword>
<dbReference type="InterPro" id="IPR024260">
    <property type="entry name" value="Vac7"/>
</dbReference>
<dbReference type="GO" id="GO:0000329">
    <property type="term" value="C:fungal-type vacuole membrane"/>
    <property type="evidence" value="ECO:0007669"/>
    <property type="project" value="TreeGrafter"/>
</dbReference>
<dbReference type="PANTHER" id="PTHR28258">
    <property type="entry name" value="VACUOLAR SEGREGATION PROTEIN 7"/>
    <property type="match status" value="1"/>
</dbReference>
<evidence type="ECO:0000256" key="1">
    <source>
        <dbReference type="SAM" id="MobiDB-lite"/>
    </source>
</evidence>
<feature type="transmembrane region" description="Helical" evidence="2">
    <location>
        <begin position="380"/>
        <end position="403"/>
    </location>
</feature>
<feature type="region of interest" description="Disordered" evidence="1">
    <location>
        <begin position="121"/>
        <end position="164"/>
    </location>
</feature>
<evidence type="ECO:0000256" key="2">
    <source>
        <dbReference type="SAM" id="Phobius"/>
    </source>
</evidence>
<feature type="region of interest" description="Disordered" evidence="1">
    <location>
        <begin position="1"/>
        <end position="33"/>
    </location>
</feature>
<name>S2JCY7_MUCC1</name>
<dbReference type="eggNOG" id="ENOG502QU5B">
    <property type="taxonomic scope" value="Eukaryota"/>
</dbReference>
<feature type="compositionally biased region" description="Polar residues" evidence="1">
    <location>
        <begin position="59"/>
        <end position="77"/>
    </location>
</feature>
<feature type="compositionally biased region" description="Low complexity" evidence="1">
    <location>
        <begin position="143"/>
        <end position="156"/>
    </location>
</feature>
<reference evidence="4" key="1">
    <citation type="submission" date="2013-05" db="EMBL/GenBank/DDBJ databases">
        <title>The Genome sequence of Mucor circinelloides f. circinelloides 1006PhL.</title>
        <authorList>
            <consortium name="The Broad Institute Genomics Platform"/>
            <person name="Cuomo C."/>
            <person name="Earl A."/>
            <person name="Findley K."/>
            <person name="Lee S.C."/>
            <person name="Walker B."/>
            <person name="Young S."/>
            <person name="Zeng Q."/>
            <person name="Gargeya S."/>
            <person name="Fitzgerald M."/>
            <person name="Haas B."/>
            <person name="Abouelleil A."/>
            <person name="Allen A.W."/>
            <person name="Alvarado L."/>
            <person name="Arachchi H.M."/>
            <person name="Berlin A.M."/>
            <person name="Chapman S.B."/>
            <person name="Gainer-Dewar J."/>
            <person name="Goldberg J."/>
            <person name="Griggs A."/>
            <person name="Gujja S."/>
            <person name="Hansen M."/>
            <person name="Howarth C."/>
            <person name="Imamovic A."/>
            <person name="Ireland A."/>
            <person name="Larimer J."/>
            <person name="McCowan C."/>
            <person name="Murphy C."/>
            <person name="Pearson M."/>
            <person name="Poon T.W."/>
            <person name="Priest M."/>
            <person name="Roberts A."/>
            <person name="Saif S."/>
            <person name="Shea T."/>
            <person name="Sisk P."/>
            <person name="Sykes S."/>
            <person name="Wortman J."/>
            <person name="Nusbaum C."/>
            <person name="Birren B."/>
        </authorList>
    </citation>
    <scope>NUCLEOTIDE SEQUENCE [LARGE SCALE GENOMIC DNA]</scope>
    <source>
        <strain evidence="4">1006PhL</strain>
    </source>
</reference>
<dbReference type="STRING" id="1220926.S2JCY7"/>
<dbReference type="InParanoid" id="S2JCY7"/>
<dbReference type="AlphaFoldDB" id="S2JCY7"/>
<dbReference type="GO" id="GO:0010513">
    <property type="term" value="P:positive regulation of phosphatidylinositol biosynthetic process"/>
    <property type="evidence" value="ECO:0007669"/>
    <property type="project" value="TreeGrafter"/>
</dbReference>
<sequence length="598" mass="66178">MPVNNGEGSEEEPQQQQQEKRPILPKYATTTHADKKIASVSTAAFNKNLTIEKARFDSASSANIPHPPTASNSTPTTLLAPPIVKTPPPIDDQHDTSHPTIPQLTTSVTLPAVATIQSLSGASTPTTASTINTMPSQSTPLMTKSTKPTITTTTTKATDDRRSTIKRKKLPPMSGTATPSEVFHRNLVDAVSNVEDSDENEQYVYPYSGNNTDSTYHMNSTDTIHRTTSSSLYRPQSTRSFINNSSQQDLLPTKSSSGFLGDLLRPILFKSKSDSKAIYKQQREENFARPKLRSYVMDHPYNQATQTAKDWFDGKHSPPLYQGGSRRKLYTNYGLGGNDGGYTTDDEEAQHLLATHPTRRSQHQQQQQHHRKQTNACSRLIRNILIFLISLVIVLFLCITYLAKPLQELNVEISRVLSSDKELIFDLHISAINSNIWTIHVAEADISVFAFSQVVPMNSLIPSPIPRGVDPAEYLGGFYHFDEPLSFPSSLISKNPVTAISQIRIKSPGADKSGNERWSRIIRYPYGLVVRGVLKYRPLAFLSPYPQSITICDVVRVNPTTDKVSEDPDQGFCLSYGNNHTVVTTVAASHVNQAAMVN</sequence>
<keyword evidence="2" id="KW-1133">Transmembrane helix</keyword>
<dbReference type="EMBL" id="KE123956">
    <property type="protein sequence ID" value="EPB88146.1"/>
    <property type="molecule type" value="Genomic_DNA"/>
</dbReference>
<feature type="compositionally biased region" description="Polar residues" evidence="1">
    <location>
        <begin position="121"/>
        <end position="142"/>
    </location>
</feature>
<protein>
    <submittedName>
        <fullName evidence="3">Uncharacterized protein</fullName>
    </submittedName>
</protein>
<accession>S2JCY7</accession>
<dbReference type="GO" id="GO:0070772">
    <property type="term" value="C:PAS complex"/>
    <property type="evidence" value="ECO:0007669"/>
    <property type="project" value="TreeGrafter"/>
</dbReference>
<dbReference type="OMA" id="NIWTIHV"/>
<dbReference type="Proteomes" id="UP000014254">
    <property type="component" value="Unassembled WGS sequence"/>
</dbReference>
<feature type="region of interest" description="Disordered" evidence="1">
    <location>
        <begin position="59"/>
        <end position="79"/>
    </location>
</feature>
<dbReference type="PANTHER" id="PTHR28258:SF1">
    <property type="entry name" value="VACUOLAR SEGREGATION PROTEIN 7"/>
    <property type="match status" value="1"/>
</dbReference>
<keyword evidence="2" id="KW-0812">Transmembrane</keyword>
<evidence type="ECO:0000313" key="3">
    <source>
        <dbReference type="EMBL" id="EPB88146.1"/>
    </source>
</evidence>
<proteinExistence type="predicted"/>
<evidence type="ECO:0000313" key="4">
    <source>
        <dbReference type="Proteomes" id="UP000014254"/>
    </source>
</evidence>
<dbReference type="VEuPathDB" id="FungiDB:HMPREF1544_05090"/>
<organism evidence="3 4">
    <name type="scientific">Mucor circinelloides f. circinelloides (strain 1006PhL)</name>
    <name type="common">Mucormycosis agent</name>
    <name type="synonym">Calyptromyces circinelloides</name>
    <dbReference type="NCBI Taxonomy" id="1220926"/>
    <lineage>
        <taxon>Eukaryota</taxon>
        <taxon>Fungi</taxon>
        <taxon>Fungi incertae sedis</taxon>
        <taxon>Mucoromycota</taxon>
        <taxon>Mucoromycotina</taxon>
        <taxon>Mucoromycetes</taxon>
        <taxon>Mucorales</taxon>
        <taxon>Mucorineae</taxon>
        <taxon>Mucoraceae</taxon>
        <taxon>Mucor</taxon>
    </lineage>
</organism>
<dbReference type="GO" id="GO:1903778">
    <property type="term" value="P:protein localization to vacuolar membrane"/>
    <property type="evidence" value="ECO:0007669"/>
    <property type="project" value="TreeGrafter"/>
</dbReference>
<dbReference type="GO" id="GO:0000011">
    <property type="term" value="P:vacuole inheritance"/>
    <property type="evidence" value="ECO:0007669"/>
    <property type="project" value="TreeGrafter"/>
</dbReference>
<dbReference type="OrthoDB" id="1204at2759"/>
<dbReference type="Pfam" id="PF12751">
    <property type="entry name" value="Vac7"/>
    <property type="match status" value="1"/>
</dbReference>
<gene>
    <name evidence="3" type="ORF">HMPREF1544_05090</name>
</gene>